<proteinExistence type="predicted"/>
<sequence length="58" mass="7256">MVLKAYITYYIYNRSPKVDSNFAFFTRVAVYVIRFHIKTLKSLYYRYRDRTYIYLPPR</sequence>
<dbReference type="AlphaFoldDB" id="A0A397VG28"/>
<gene>
    <name evidence="1" type="ORF">C2G38_2081256</name>
</gene>
<feature type="non-terminal residue" evidence="1">
    <location>
        <position position="58"/>
    </location>
</feature>
<dbReference type="Proteomes" id="UP000266673">
    <property type="component" value="Unassembled WGS sequence"/>
</dbReference>
<evidence type="ECO:0000313" key="1">
    <source>
        <dbReference type="EMBL" id="RIB20277.1"/>
    </source>
</evidence>
<accession>A0A397VG28</accession>
<keyword evidence="2" id="KW-1185">Reference proteome</keyword>
<evidence type="ECO:0000313" key="2">
    <source>
        <dbReference type="Proteomes" id="UP000266673"/>
    </source>
</evidence>
<protein>
    <submittedName>
        <fullName evidence="1">Uncharacterized protein</fullName>
    </submittedName>
</protein>
<reference evidence="1 2" key="1">
    <citation type="submission" date="2018-06" db="EMBL/GenBank/DDBJ databases">
        <title>Comparative genomics reveals the genomic features of Rhizophagus irregularis, R. cerebriforme, R. diaphanum and Gigaspora rosea, and their symbiotic lifestyle signature.</title>
        <authorList>
            <person name="Morin E."/>
            <person name="San Clemente H."/>
            <person name="Chen E.C.H."/>
            <person name="De La Providencia I."/>
            <person name="Hainaut M."/>
            <person name="Kuo A."/>
            <person name="Kohler A."/>
            <person name="Murat C."/>
            <person name="Tang N."/>
            <person name="Roy S."/>
            <person name="Loubradou J."/>
            <person name="Henrissat B."/>
            <person name="Grigoriev I.V."/>
            <person name="Corradi N."/>
            <person name="Roux C."/>
            <person name="Martin F.M."/>
        </authorList>
    </citation>
    <scope>NUCLEOTIDE SEQUENCE [LARGE SCALE GENOMIC DNA]</scope>
    <source>
        <strain evidence="1 2">DAOM 194757</strain>
    </source>
</reference>
<comment type="caution">
    <text evidence="1">The sequence shown here is derived from an EMBL/GenBank/DDBJ whole genome shotgun (WGS) entry which is preliminary data.</text>
</comment>
<organism evidence="1 2">
    <name type="scientific">Gigaspora rosea</name>
    <dbReference type="NCBI Taxonomy" id="44941"/>
    <lineage>
        <taxon>Eukaryota</taxon>
        <taxon>Fungi</taxon>
        <taxon>Fungi incertae sedis</taxon>
        <taxon>Mucoromycota</taxon>
        <taxon>Glomeromycotina</taxon>
        <taxon>Glomeromycetes</taxon>
        <taxon>Diversisporales</taxon>
        <taxon>Gigasporaceae</taxon>
        <taxon>Gigaspora</taxon>
    </lineage>
</organism>
<name>A0A397VG28_9GLOM</name>
<dbReference type="EMBL" id="QKWP01000427">
    <property type="protein sequence ID" value="RIB20277.1"/>
    <property type="molecule type" value="Genomic_DNA"/>
</dbReference>